<dbReference type="Proteomes" id="UP000103309">
    <property type="component" value="Segment"/>
</dbReference>
<reference evidence="2 3" key="1">
    <citation type="submission" date="2010-04" db="EMBL/GenBank/DDBJ databases">
        <title>Novel immune-modulators identified by a rapid, functional screen of the Parapox virus genome.</title>
        <authorList>
            <person name="McGuire M.J."/>
            <person name="Sykes K.F."/>
            <person name="Johnston S.A."/>
        </authorList>
    </citation>
    <scope>NUCLEOTIDE SEQUENCE [LARGE SCALE GENOMIC DNA]</scope>
    <source>
        <strain evidence="2">D1701</strain>
    </source>
</reference>
<sequence length="301" mass="33689">MSAPPAMSWSSTERRHEQKVAEAVQGRVSEVVGSRRVAAGGKQLAHNARTCPKGVRVVMQRRAPARVARRGHAHARVEEEPQRRHVGAHGLHEHVRGREPVFVERLGVRARAQQQLYNVRIHLKARAVHVQRRLARLAANIHVCARLHEQLDYVQARAAVHAVCVQVRVQAARDRALAAHARAALDEPAHERYVYVRVARVQVHGREPADLLGVDVCAGVQQRVYDVQVLFAAGLQVRVQRRAQVRAPVVHVRAELKVPVHVLDGHVRGRRQKPVQGRLLEFSNVRVFVVAFVAVVVFHGC</sequence>
<evidence type="ECO:0000313" key="2">
    <source>
        <dbReference type="EMBL" id="ADY76698.1"/>
    </source>
</evidence>
<organismHost>
    <name type="scientific">Homo sapiens</name>
    <name type="common">Human</name>
    <dbReference type="NCBI Taxonomy" id="9606"/>
</organismHost>
<evidence type="ECO:0000256" key="1">
    <source>
        <dbReference type="SAM" id="MobiDB-lite"/>
    </source>
</evidence>
<evidence type="ECO:0000313" key="3">
    <source>
        <dbReference type="Proteomes" id="UP000103309"/>
    </source>
</evidence>
<accession>F1AXH1</accession>
<name>F1AXH1_ORFV</name>
<organism evidence="2 3">
    <name type="scientific">Orf virus</name>
    <name type="common">ORFV</name>
    <dbReference type="NCBI Taxonomy" id="10258"/>
    <lineage>
        <taxon>Viruses</taxon>
        <taxon>Varidnaviria</taxon>
        <taxon>Bamfordvirae</taxon>
        <taxon>Nucleocytoviricota</taxon>
        <taxon>Pokkesviricetes</taxon>
        <taxon>Chitovirales</taxon>
        <taxon>Poxviridae</taxon>
        <taxon>Chordopoxvirinae</taxon>
        <taxon>Parapoxvirus</taxon>
        <taxon>Parapoxvirus orf</taxon>
    </lineage>
</organism>
<feature type="region of interest" description="Disordered" evidence="1">
    <location>
        <begin position="69"/>
        <end position="88"/>
    </location>
</feature>
<protein>
    <submittedName>
        <fullName evidence="2">PP13</fullName>
    </submittedName>
</protein>
<dbReference type="EMBL" id="HM133903">
    <property type="protein sequence ID" value="ADY76698.1"/>
    <property type="molecule type" value="Genomic_DNA"/>
</dbReference>
<organismHost>
    <name type="scientific">Ovis aries</name>
    <name type="common">Sheep</name>
    <dbReference type="NCBI Taxonomy" id="9940"/>
</organismHost>
<proteinExistence type="predicted"/>
<organismHost>
    <name type="scientific">Capra hircus</name>
    <name type="common">Goat</name>
    <dbReference type="NCBI Taxonomy" id="9925"/>
</organismHost>